<feature type="transmembrane region" description="Helical" evidence="1">
    <location>
        <begin position="36"/>
        <end position="58"/>
    </location>
</feature>
<dbReference type="RefSeq" id="WP_025311012.1">
    <property type="nucleotide sequence ID" value="NZ_CP004372.1"/>
</dbReference>
<evidence type="ECO:0000256" key="1">
    <source>
        <dbReference type="SAM" id="Phobius"/>
    </source>
</evidence>
<evidence type="ECO:0000313" key="2">
    <source>
        <dbReference type="EMBL" id="AHM03119.1"/>
    </source>
</evidence>
<gene>
    <name evidence="2" type="ORF">roselon_00690</name>
</gene>
<proteinExistence type="predicted"/>
<feature type="transmembrane region" description="Helical" evidence="1">
    <location>
        <begin position="64"/>
        <end position="85"/>
    </location>
</feature>
<evidence type="ECO:0000313" key="3">
    <source>
        <dbReference type="Proteomes" id="UP000019593"/>
    </source>
</evidence>
<keyword evidence="1" id="KW-0472">Membrane</keyword>
<reference evidence="2 3" key="1">
    <citation type="submission" date="2013-03" db="EMBL/GenBank/DDBJ databases">
        <authorList>
            <person name="Fiebig A."/>
            <person name="Goeker M."/>
            <person name="Klenk H.-P.P."/>
        </authorList>
    </citation>
    <scope>NUCLEOTIDE SEQUENCE [LARGE SCALE GENOMIC DNA]</scope>
    <source>
        <strain evidence="3">DSM 19469</strain>
    </source>
</reference>
<keyword evidence="1" id="KW-1133">Transmembrane helix</keyword>
<keyword evidence="1" id="KW-0812">Transmembrane</keyword>
<dbReference type="HOGENOM" id="CLU_115299_0_0_5"/>
<evidence type="ECO:0008006" key="4">
    <source>
        <dbReference type="Google" id="ProtNLM"/>
    </source>
</evidence>
<dbReference type="AlphaFoldDB" id="W8RPL8"/>
<sequence>MSTTAGWDGLLSKGETLVWQGQPESGVDWARLFHPLTLMGVIFTGFSIFWIGAAMSILDNGPGGIWMLFPLFGVPFLLIGLYMLVGRLLVDAYIRSHTWYTLTDRTAFIAVDMPGRKWLDSYPLRDMDMLRLEDGIPGSIVFGQTDRRHGTGAGAHATPRQVGFHRITYARELYGQMRQLRQALRRQGSGTE</sequence>
<dbReference type="STRING" id="1294273.roselon_00690"/>
<dbReference type="KEGG" id="red:roselon_00690"/>
<name>W8RPL8_9RHOB</name>
<dbReference type="eggNOG" id="ENOG5032SUV">
    <property type="taxonomic scope" value="Bacteria"/>
</dbReference>
<protein>
    <recommendedName>
        <fullName evidence="4">DUF304 domain-containing protein</fullName>
    </recommendedName>
</protein>
<dbReference type="OrthoDB" id="199424at2"/>
<dbReference type="EMBL" id="CP004372">
    <property type="protein sequence ID" value="AHM03119.1"/>
    <property type="molecule type" value="Genomic_DNA"/>
</dbReference>
<accession>W8RPL8</accession>
<keyword evidence="3" id="KW-1185">Reference proteome</keyword>
<dbReference type="Proteomes" id="UP000019593">
    <property type="component" value="Chromosome"/>
</dbReference>
<organism evidence="2 3">
    <name type="scientific">Roseicyclus elongatus DSM 19469</name>
    <dbReference type="NCBI Taxonomy" id="1294273"/>
    <lineage>
        <taxon>Bacteria</taxon>
        <taxon>Pseudomonadati</taxon>
        <taxon>Pseudomonadota</taxon>
        <taxon>Alphaproteobacteria</taxon>
        <taxon>Rhodobacterales</taxon>
        <taxon>Roseobacteraceae</taxon>
        <taxon>Roseicyclus</taxon>
    </lineage>
</organism>